<dbReference type="PANTHER" id="PTHR43476:SF5">
    <property type="entry name" value="FAD-DEPENDENT MONOOXYGENASE"/>
    <property type="match status" value="1"/>
</dbReference>
<feature type="domain" description="FAD-binding" evidence="3">
    <location>
        <begin position="12"/>
        <end position="329"/>
    </location>
</feature>
<feature type="compositionally biased region" description="Low complexity" evidence="2">
    <location>
        <begin position="416"/>
        <end position="428"/>
    </location>
</feature>
<protein>
    <recommendedName>
        <fullName evidence="3">FAD-binding domain-containing protein</fullName>
    </recommendedName>
</protein>
<accession>A0A917ZQQ6</accession>
<feature type="region of interest" description="Disordered" evidence="2">
    <location>
        <begin position="409"/>
        <end position="438"/>
    </location>
</feature>
<dbReference type="InterPro" id="IPR036188">
    <property type="entry name" value="FAD/NAD-bd_sf"/>
</dbReference>
<name>A0A917ZQQ6_9ACTN</name>
<dbReference type="Proteomes" id="UP000641932">
    <property type="component" value="Unassembled WGS sequence"/>
</dbReference>
<proteinExistence type="predicted"/>
<dbReference type="GO" id="GO:0016491">
    <property type="term" value="F:oxidoreductase activity"/>
    <property type="evidence" value="ECO:0007669"/>
    <property type="project" value="UniProtKB-KW"/>
</dbReference>
<evidence type="ECO:0000259" key="3">
    <source>
        <dbReference type="Pfam" id="PF01494"/>
    </source>
</evidence>
<dbReference type="EMBL" id="BMMS01000012">
    <property type="protein sequence ID" value="GGO89024.1"/>
    <property type="molecule type" value="Genomic_DNA"/>
</dbReference>
<dbReference type="Gene3D" id="3.50.50.60">
    <property type="entry name" value="FAD/NAD(P)-binding domain"/>
    <property type="match status" value="2"/>
</dbReference>
<dbReference type="AlphaFoldDB" id="A0A917ZQQ6"/>
<dbReference type="RefSeq" id="WP_229698450.1">
    <property type="nucleotide sequence ID" value="NZ_BMMS01000012.1"/>
</dbReference>
<dbReference type="InterPro" id="IPR002938">
    <property type="entry name" value="FAD-bd"/>
</dbReference>
<comment type="caution">
    <text evidence="4">The sequence shown here is derived from an EMBL/GenBank/DDBJ whole genome shotgun (WGS) entry which is preliminary data.</text>
</comment>
<keyword evidence="1" id="KW-0560">Oxidoreductase</keyword>
<sequence length="438" mass="47278">MLKSSGMNEFTADVCVVGGGPAGRALALALVREGCEVVLLEQHGPGRRAFRGESMAPDAVRLLDRLGVLEPLRDEALKVERLTVADGGRTVLRVDFSTFDYPYRYPLEIPQPVLLAALARATEAHGGCTVLERSSATELLRDGRRVAGVRAATPDGPAEVRAPLTVGADGRFSRIRTLSGLAFTQTPLERDVVWLKLPFPDAGDWDRLAYQVRIRGDRHGLFLPSADGLLRVGLNIPKGGFKELRARGVHALHKRLDELAPELADSARRALTGWYDTALLDIFSVEVPRWHLPGLVLIGDAAHTLSPVLGQGVNHALGDAAALAPIAAGALRPDQVPGASRALALERAMARFQRGREGDVKRSRGLQLRQERVFTFASPVAVALRRGVYRAVDTVPALRRRLMEPVYFPGQRRGASPEPAAPHSPADPGGTTEGRRAA</sequence>
<evidence type="ECO:0000256" key="2">
    <source>
        <dbReference type="SAM" id="MobiDB-lite"/>
    </source>
</evidence>
<evidence type="ECO:0000313" key="4">
    <source>
        <dbReference type="EMBL" id="GGO89024.1"/>
    </source>
</evidence>
<reference evidence="4" key="1">
    <citation type="journal article" date="2014" name="Int. J. Syst. Evol. Microbiol.">
        <title>Complete genome sequence of Corynebacterium casei LMG S-19264T (=DSM 44701T), isolated from a smear-ripened cheese.</title>
        <authorList>
            <consortium name="US DOE Joint Genome Institute (JGI-PGF)"/>
            <person name="Walter F."/>
            <person name="Albersmeier A."/>
            <person name="Kalinowski J."/>
            <person name="Ruckert C."/>
        </authorList>
    </citation>
    <scope>NUCLEOTIDE SEQUENCE</scope>
    <source>
        <strain evidence="4">CGMCC 4.7201</strain>
    </source>
</reference>
<reference evidence="4" key="2">
    <citation type="submission" date="2020-09" db="EMBL/GenBank/DDBJ databases">
        <authorList>
            <person name="Sun Q."/>
            <person name="Zhou Y."/>
        </authorList>
    </citation>
    <scope>NUCLEOTIDE SEQUENCE</scope>
    <source>
        <strain evidence="4">CGMCC 4.7201</strain>
    </source>
</reference>
<keyword evidence="5" id="KW-1185">Reference proteome</keyword>
<dbReference type="PRINTS" id="PR00420">
    <property type="entry name" value="RNGMNOXGNASE"/>
</dbReference>
<dbReference type="Pfam" id="PF01494">
    <property type="entry name" value="FAD_binding_3"/>
    <property type="match status" value="1"/>
</dbReference>
<gene>
    <name evidence="4" type="ORF">GCM10012280_31200</name>
</gene>
<evidence type="ECO:0000313" key="5">
    <source>
        <dbReference type="Proteomes" id="UP000641932"/>
    </source>
</evidence>
<evidence type="ECO:0000256" key="1">
    <source>
        <dbReference type="ARBA" id="ARBA00023002"/>
    </source>
</evidence>
<organism evidence="4 5">
    <name type="scientific">Wenjunlia tyrosinilytica</name>
    <dbReference type="NCBI Taxonomy" id="1544741"/>
    <lineage>
        <taxon>Bacteria</taxon>
        <taxon>Bacillati</taxon>
        <taxon>Actinomycetota</taxon>
        <taxon>Actinomycetes</taxon>
        <taxon>Kitasatosporales</taxon>
        <taxon>Streptomycetaceae</taxon>
        <taxon>Wenjunlia</taxon>
    </lineage>
</organism>
<dbReference type="PANTHER" id="PTHR43476">
    <property type="entry name" value="3-(3-HYDROXY-PHENYL)PROPIONATE/3-HYDROXYCINNAMIC ACID HYDROXYLASE"/>
    <property type="match status" value="1"/>
</dbReference>
<dbReference type="SUPFAM" id="SSF51905">
    <property type="entry name" value="FAD/NAD(P)-binding domain"/>
    <property type="match status" value="1"/>
</dbReference>
<dbReference type="GO" id="GO:0071949">
    <property type="term" value="F:FAD binding"/>
    <property type="evidence" value="ECO:0007669"/>
    <property type="project" value="InterPro"/>
</dbReference>
<dbReference type="InterPro" id="IPR050631">
    <property type="entry name" value="PheA/TfdB_FAD_monoxygenase"/>
</dbReference>